<comment type="subcellular location">
    <subcellularLocation>
        <location evidence="1">Nucleus envelope</location>
    </subcellularLocation>
</comment>
<dbReference type="AlphaFoldDB" id="A0A0V1N4H7"/>
<dbReference type="OrthoDB" id="5915399at2759"/>
<proteinExistence type="predicted"/>
<evidence type="ECO:0000313" key="7">
    <source>
        <dbReference type="Proteomes" id="UP000054843"/>
    </source>
</evidence>
<dbReference type="EMBL" id="JYDO01000010">
    <property type="protein sequence ID" value="KRZ78799.1"/>
    <property type="molecule type" value="Genomic_DNA"/>
</dbReference>
<accession>A0A0V1N4H7</accession>
<dbReference type="STRING" id="268474.A0A0V1N4H7"/>
<evidence type="ECO:0000313" key="6">
    <source>
        <dbReference type="EMBL" id="KRZ78799.1"/>
    </source>
</evidence>
<dbReference type="PANTHER" id="PTHR11024:SF3">
    <property type="entry name" value="NUCLEOPORIN SEH1"/>
    <property type="match status" value="1"/>
</dbReference>
<dbReference type="Proteomes" id="UP000054843">
    <property type="component" value="Unassembled WGS sequence"/>
</dbReference>
<dbReference type="GO" id="GO:0035859">
    <property type="term" value="C:Seh1-associated complex"/>
    <property type="evidence" value="ECO:0007669"/>
    <property type="project" value="TreeGrafter"/>
</dbReference>
<comment type="caution">
    <text evidence="6">The sequence shown here is derived from an EMBL/GenBank/DDBJ whole genome shotgun (WGS) entry which is preliminary data.</text>
</comment>
<dbReference type="GO" id="GO:0005198">
    <property type="term" value="F:structural molecule activity"/>
    <property type="evidence" value="ECO:0007669"/>
    <property type="project" value="InterPro"/>
</dbReference>
<dbReference type="InterPro" id="IPR015943">
    <property type="entry name" value="WD40/YVTN_repeat-like_dom_sf"/>
</dbReference>
<keyword evidence="4" id="KW-0677">Repeat</keyword>
<dbReference type="PANTHER" id="PTHR11024">
    <property type="entry name" value="NUCLEAR PORE COMPLEX PROTEIN SEC13 / SEH1 FAMILY MEMBER"/>
    <property type="match status" value="1"/>
</dbReference>
<gene>
    <name evidence="6" type="primary">npp-18</name>
    <name evidence="6" type="ORF">T10_13175</name>
</gene>
<name>A0A0V1N4H7_9BILA</name>
<dbReference type="GO" id="GO:1904263">
    <property type="term" value="P:positive regulation of TORC1 signaling"/>
    <property type="evidence" value="ECO:0007669"/>
    <property type="project" value="TreeGrafter"/>
</dbReference>
<keyword evidence="3" id="KW-0853">WD repeat</keyword>
<evidence type="ECO:0000256" key="2">
    <source>
        <dbReference type="ARBA" id="ARBA00022448"/>
    </source>
</evidence>
<keyword evidence="5" id="KW-0539">Nucleus</keyword>
<reference evidence="6 7" key="1">
    <citation type="submission" date="2015-01" db="EMBL/GenBank/DDBJ databases">
        <title>Evolution of Trichinella species and genotypes.</title>
        <authorList>
            <person name="Korhonen P.K."/>
            <person name="Edoardo P."/>
            <person name="Giuseppe L.R."/>
            <person name="Gasser R.B."/>
        </authorList>
    </citation>
    <scope>NUCLEOTIDE SEQUENCE [LARGE SCALE GENOMIC DNA]</scope>
    <source>
        <strain evidence="6">ISS1980</strain>
    </source>
</reference>
<dbReference type="SUPFAM" id="SSF50978">
    <property type="entry name" value="WD40 repeat-like"/>
    <property type="match status" value="1"/>
</dbReference>
<keyword evidence="7" id="KW-1185">Reference proteome</keyword>
<protein>
    <submittedName>
        <fullName evidence="6">Nucleoporin SEH1</fullName>
    </submittedName>
</protein>
<evidence type="ECO:0000256" key="3">
    <source>
        <dbReference type="ARBA" id="ARBA00022574"/>
    </source>
</evidence>
<sequence>MINLIFCSDFEKRLTAIANMSSEEDFEMEVDEKMIYAKKDCRIAVYLGDSTIQVKTFLQDDSEETVQFLVSYIDVISLKWYPSPSRNTLAVWSIEGYIEFWDESKANSVGNPKEYKLAGKMDLKFRHVDNFDFASHHFGFIIAIWDVKKEIHLYQAPDELDLNRWIRLTTIPLSMAIDDWLVWSSDRNAPPMLVVSVSDKSFTGKKLMSYLFDSSVQYYTEELIENPAFPYINKVQFSPVSHESDYEIAIASEVVHVMKFKLNRPIDKEREKNLQLLAHETLGEDLDEYSSVSYNGCGSLLLAVPNGDFDLKLFQMDKNNKWSFFRSMKKEAFDDVEAGSSNLEKDASELLLEHEQE</sequence>
<evidence type="ECO:0000256" key="4">
    <source>
        <dbReference type="ARBA" id="ARBA00022737"/>
    </source>
</evidence>
<dbReference type="GO" id="GO:0031080">
    <property type="term" value="C:nuclear pore outer ring"/>
    <property type="evidence" value="ECO:0007669"/>
    <property type="project" value="TreeGrafter"/>
</dbReference>
<evidence type="ECO:0000256" key="5">
    <source>
        <dbReference type="ARBA" id="ARBA00023242"/>
    </source>
</evidence>
<dbReference type="Gene3D" id="2.130.10.10">
    <property type="entry name" value="YVTN repeat-like/Quinoprotein amine dehydrogenase"/>
    <property type="match status" value="1"/>
</dbReference>
<dbReference type="InterPro" id="IPR036322">
    <property type="entry name" value="WD40_repeat_dom_sf"/>
</dbReference>
<keyword evidence="2" id="KW-0813">Transport</keyword>
<dbReference type="GO" id="GO:0034198">
    <property type="term" value="P:cellular response to amino acid starvation"/>
    <property type="evidence" value="ECO:0007669"/>
    <property type="project" value="TreeGrafter"/>
</dbReference>
<dbReference type="InterPro" id="IPR037363">
    <property type="entry name" value="Sec13/Seh1_fam"/>
</dbReference>
<organism evidence="6 7">
    <name type="scientific">Trichinella papuae</name>
    <dbReference type="NCBI Taxonomy" id="268474"/>
    <lineage>
        <taxon>Eukaryota</taxon>
        <taxon>Metazoa</taxon>
        <taxon>Ecdysozoa</taxon>
        <taxon>Nematoda</taxon>
        <taxon>Enoplea</taxon>
        <taxon>Dorylaimia</taxon>
        <taxon>Trichinellida</taxon>
        <taxon>Trichinellidae</taxon>
        <taxon>Trichinella</taxon>
    </lineage>
</organism>
<evidence type="ECO:0000256" key="1">
    <source>
        <dbReference type="ARBA" id="ARBA00004259"/>
    </source>
</evidence>